<organism evidence="1 2">
    <name type="scientific">Pandoraea fibrosis</name>
    <dbReference type="NCBI Taxonomy" id="1891094"/>
    <lineage>
        <taxon>Bacteria</taxon>
        <taxon>Pseudomonadati</taxon>
        <taxon>Pseudomonadota</taxon>
        <taxon>Betaproteobacteria</taxon>
        <taxon>Burkholderiales</taxon>
        <taxon>Burkholderiaceae</taxon>
        <taxon>Pandoraea</taxon>
    </lineage>
</organism>
<dbReference type="PANTHER" id="PTHR35368">
    <property type="entry name" value="HYDROPEROXIDE REDUCTASE"/>
    <property type="match status" value="1"/>
</dbReference>
<dbReference type="RefSeq" id="WP_150600871.1">
    <property type="nucleotide sequence ID" value="NZ_CABPRW010000014.1"/>
</dbReference>
<dbReference type="InterPro" id="IPR052924">
    <property type="entry name" value="OsmC/Ohr_hydroprdx_reductase"/>
</dbReference>
<gene>
    <name evidence="1" type="ORF">PFI31113_04471</name>
</gene>
<dbReference type="EMBL" id="CABPRW010000014">
    <property type="protein sequence ID" value="VVE47682.1"/>
    <property type="molecule type" value="Genomic_DNA"/>
</dbReference>
<sequence>MSNLREYLLQKKGAVTSWRNKIRDDGSQPAQLSARVTAEGRTGVRRIRVRDFQIIFDSGPELAGHSLGPGSQEMQLGVLGTCLTHIFLTQAALQDVPLDTINVEVTANIDHRGGQPGFEDVPVYPVNVRYTAHIESPASREQIAALHEAVERTCPIYNFLINPWVAASYADSKLSFSSLLKFNGADISQR</sequence>
<dbReference type="Pfam" id="PF02566">
    <property type="entry name" value="OsmC"/>
    <property type="match status" value="1"/>
</dbReference>
<name>A0A5E4YGV3_9BURK</name>
<protein>
    <submittedName>
        <fullName evidence="1">Osmotically inducible protein OsmC</fullName>
    </submittedName>
</protein>
<dbReference type="InterPro" id="IPR003718">
    <property type="entry name" value="OsmC/Ohr_fam"/>
</dbReference>
<evidence type="ECO:0000313" key="1">
    <source>
        <dbReference type="EMBL" id="VVE47682.1"/>
    </source>
</evidence>
<dbReference type="SUPFAM" id="SSF82784">
    <property type="entry name" value="OsmC-like"/>
    <property type="match status" value="1"/>
</dbReference>
<dbReference type="Proteomes" id="UP000382577">
    <property type="component" value="Unassembled WGS sequence"/>
</dbReference>
<dbReference type="Gene3D" id="3.30.300.20">
    <property type="match status" value="1"/>
</dbReference>
<dbReference type="InterPro" id="IPR036102">
    <property type="entry name" value="OsmC/Ohrsf"/>
</dbReference>
<evidence type="ECO:0000313" key="2">
    <source>
        <dbReference type="Proteomes" id="UP000382577"/>
    </source>
</evidence>
<dbReference type="PANTHER" id="PTHR35368:SF1">
    <property type="entry name" value="HYDROPEROXIDE REDUCTASE"/>
    <property type="match status" value="1"/>
</dbReference>
<dbReference type="InterPro" id="IPR015946">
    <property type="entry name" value="KH_dom-like_a/b"/>
</dbReference>
<proteinExistence type="predicted"/>
<dbReference type="OrthoDB" id="9811389at2"/>
<accession>A0A5E4YGV3</accession>
<reference evidence="1 2" key="1">
    <citation type="submission" date="2019-08" db="EMBL/GenBank/DDBJ databases">
        <authorList>
            <person name="Peeters C."/>
        </authorList>
    </citation>
    <scope>NUCLEOTIDE SEQUENCE [LARGE SCALE GENOMIC DNA]</scope>
    <source>
        <strain evidence="1 2">LMG 31113</strain>
    </source>
</reference>
<dbReference type="AlphaFoldDB" id="A0A5E4YGV3"/>